<keyword evidence="3" id="KW-1185">Reference proteome</keyword>
<name>A0A1I5JBS2_9HYPH</name>
<keyword evidence="1" id="KW-1133">Transmembrane helix</keyword>
<gene>
    <name evidence="2" type="ORF">SAMN04488056_11171</name>
</gene>
<sequence length="136" mass="15288">MIKLIAGVNFVAAMVHLLFWGLVAFHFWDGVFGTAPTTALATTFGIGVADLVWSVPLLLIGSIGLMRQHAFGWLCAQMANGLYFYSMTFILVRDGLTGDFKPGSYLFMPFTLFAFWAVWALWSRRHLFFVPSFPRP</sequence>
<feature type="transmembrane region" description="Helical" evidence="1">
    <location>
        <begin position="71"/>
        <end position="92"/>
    </location>
</feature>
<dbReference type="RefSeq" id="WP_090074561.1">
    <property type="nucleotide sequence ID" value="NZ_FOVR01000011.1"/>
</dbReference>
<reference evidence="2 3" key="1">
    <citation type="submission" date="2016-10" db="EMBL/GenBank/DDBJ databases">
        <authorList>
            <person name="de Groot N.N."/>
        </authorList>
    </citation>
    <scope>NUCLEOTIDE SEQUENCE [LARGE SCALE GENOMIC DNA]</scope>
    <source>
        <strain evidence="2 3">CGMCC 1.9157</strain>
    </source>
</reference>
<dbReference type="AlphaFoldDB" id="A0A1I5JBS2"/>
<dbReference type="EMBL" id="FOVR01000011">
    <property type="protein sequence ID" value="SFO70255.1"/>
    <property type="molecule type" value="Genomic_DNA"/>
</dbReference>
<evidence type="ECO:0000313" key="3">
    <source>
        <dbReference type="Proteomes" id="UP000199236"/>
    </source>
</evidence>
<feature type="transmembrane region" description="Helical" evidence="1">
    <location>
        <begin position="104"/>
        <end position="122"/>
    </location>
</feature>
<proteinExistence type="predicted"/>
<dbReference type="Proteomes" id="UP000199236">
    <property type="component" value="Unassembled WGS sequence"/>
</dbReference>
<feature type="transmembrane region" description="Helical" evidence="1">
    <location>
        <begin position="40"/>
        <end position="59"/>
    </location>
</feature>
<organism evidence="2 3">
    <name type="scientific">Cohaesibacter marisflavi</name>
    <dbReference type="NCBI Taxonomy" id="655353"/>
    <lineage>
        <taxon>Bacteria</taxon>
        <taxon>Pseudomonadati</taxon>
        <taxon>Pseudomonadota</taxon>
        <taxon>Alphaproteobacteria</taxon>
        <taxon>Hyphomicrobiales</taxon>
        <taxon>Cohaesibacteraceae</taxon>
    </lineage>
</organism>
<dbReference type="OrthoDB" id="1550681at2"/>
<feature type="transmembrane region" description="Helical" evidence="1">
    <location>
        <begin position="7"/>
        <end position="28"/>
    </location>
</feature>
<accession>A0A1I5JBS2</accession>
<evidence type="ECO:0000256" key="1">
    <source>
        <dbReference type="SAM" id="Phobius"/>
    </source>
</evidence>
<keyword evidence="1" id="KW-0812">Transmembrane</keyword>
<evidence type="ECO:0000313" key="2">
    <source>
        <dbReference type="EMBL" id="SFO70255.1"/>
    </source>
</evidence>
<protein>
    <submittedName>
        <fullName evidence="2">Uncharacterized protein</fullName>
    </submittedName>
</protein>
<keyword evidence="1" id="KW-0472">Membrane</keyword>